<evidence type="ECO:0000256" key="7">
    <source>
        <dbReference type="PROSITE-ProRule" id="PRU00042"/>
    </source>
</evidence>
<name>A0ABR2VEI9_9PEZI</name>
<evidence type="ECO:0000313" key="9">
    <source>
        <dbReference type="EMBL" id="KAK9425335.1"/>
    </source>
</evidence>
<gene>
    <name evidence="9" type="ORF">SUNI508_13136</name>
</gene>
<dbReference type="Gene3D" id="3.30.160.60">
    <property type="entry name" value="Classic Zinc Finger"/>
    <property type="match status" value="2"/>
</dbReference>
<dbReference type="PROSITE" id="PS00028">
    <property type="entry name" value="ZINC_FINGER_C2H2_1"/>
    <property type="match status" value="1"/>
</dbReference>
<evidence type="ECO:0000256" key="4">
    <source>
        <dbReference type="ARBA" id="ARBA00022771"/>
    </source>
</evidence>
<proteinExistence type="predicted"/>
<evidence type="ECO:0000313" key="10">
    <source>
        <dbReference type="Proteomes" id="UP001408356"/>
    </source>
</evidence>
<keyword evidence="2" id="KW-0479">Metal-binding</keyword>
<dbReference type="PROSITE" id="PS50157">
    <property type="entry name" value="ZINC_FINGER_C2H2_2"/>
    <property type="match status" value="2"/>
</dbReference>
<organism evidence="9 10">
    <name type="scientific">Seiridium unicorne</name>
    <dbReference type="NCBI Taxonomy" id="138068"/>
    <lineage>
        <taxon>Eukaryota</taxon>
        <taxon>Fungi</taxon>
        <taxon>Dikarya</taxon>
        <taxon>Ascomycota</taxon>
        <taxon>Pezizomycotina</taxon>
        <taxon>Sordariomycetes</taxon>
        <taxon>Xylariomycetidae</taxon>
        <taxon>Amphisphaeriales</taxon>
        <taxon>Sporocadaceae</taxon>
        <taxon>Seiridium</taxon>
    </lineage>
</organism>
<keyword evidence="6" id="KW-0539">Nucleus</keyword>
<dbReference type="InterPro" id="IPR013087">
    <property type="entry name" value="Znf_C2H2_type"/>
</dbReference>
<evidence type="ECO:0000256" key="1">
    <source>
        <dbReference type="ARBA" id="ARBA00004123"/>
    </source>
</evidence>
<feature type="domain" description="C2H2-type" evidence="8">
    <location>
        <begin position="37"/>
        <end position="59"/>
    </location>
</feature>
<reference evidence="9 10" key="1">
    <citation type="journal article" date="2024" name="J. Plant Pathol.">
        <title>Sequence and assembly of the genome of Seiridium unicorne, isolate CBS 538.82, causal agent of cypress canker disease.</title>
        <authorList>
            <person name="Scali E."/>
            <person name="Rocca G.D."/>
            <person name="Danti R."/>
            <person name="Garbelotto M."/>
            <person name="Barberini S."/>
            <person name="Baroncelli R."/>
            <person name="Emiliani G."/>
        </authorList>
    </citation>
    <scope>NUCLEOTIDE SEQUENCE [LARGE SCALE GENOMIC DNA]</scope>
    <source>
        <strain evidence="9 10">BM-138-508</strain>
    </source>
</reference>
<keyword evidence="10" id="KW-1185">Reference proteome</keyword>
<evidence type="ECO:0000256" key="6">
    <source>
        <dbReference type="ARBA" id="ARBA00023242"/>
    </source>
</evidence>
<dbReference type="PANTHER" id="PTHR40626">
    <property type="entry name" value="MIP31509P"/>
    <property type="match status" value="1"/>
</dbReference>
<dbReference type="SMART" id="SM00355">
    <property type="entry name" value="ZnF_C2H2"/>
    <property type="match status" value="2"/>
</dbReference>
<dbReference type="EMBL" id="JARVKF010000020">
    <property type="protein sequence ID" value="KAK9425335.1"/>
    <property type="molecule type" value="Genomic_DNA"/>
</dbReference>
<dbReference type="InterPro" id="IPR051059">
    <property type="entry name" value="VerF-like"/>
</dbReference>
<keyword evidence="5" id="KW-0862">Zinc</keyword>
<dbReference type="SUPFAM" id="SSF57667">
    <property type="entry name" value="beta-beta-alpha zinc fingers"/>
    <property type="match status" value="1"/>
</dbReference>
<dbReference type="InterPro" id="IPR007219">
    <property type="entry name" value="XnlR_reg_dom"/>
</dbReference>
<feature type="domain" description="C2H2-type" evidence="8">
    <location>
        <begin position="9"/>
        <end position="36"/>
    </location>
</feature>
<sequence length="683" mass="75886">MVDKAQHRLQCSICRRSFSRTEHLTRHERSHRNEKPFSCDYCDARFTRKDLIKTHSLRHHPHLIGGPKQVPDGRAGVSSCQAAAAPPVPETLLMPAQIPASWVSMVSEDPDALDFHLDTFLTGDADTAFDPRGDHVTAFAAVDLGQRSYDEGPSAMLFPGEESSPLSQLGLPEKSFGAFDVSVSKRSELERAGRVMGELIEADFTMPSCVALQRYIAAFFDGLLVATPCIHGPTWKSSEQKPALLLATAALGAALCNKVQVSLDLHRAAQRCMWNHLRSSHFNTSDQPVWVAQALLFIMQFGTWSGDSKTLQESLAFQSILASIVRSIKTPQESWTPRSHDSSLTWSEWIENETQVRTKLATFVYFGQLNIAFNLPYPLVNSEVDTCLPSSEEEWYASSPGSWEQYRKQMPSQPAQFVEALEFLIGNGQSEPSQCGAFATLVMFHAILQHIWNVREYSLGNMTPNHIRSAEIAIIKWERLWARAMRSSASTFRETTVTPILDGYALLKSTIFRLYAGLSRPKPGLLSLDMDTIINVMRDHVQSVTRSAQTAKAAIYGIEAIQVPFKVDYSWSNRVSTGACSLHFLCLPSLHCCLFLSQWLQLICSADVTSLTSNELQALSLVESALNDLNCGTHDLHRPLHIQVLYAWCGIFSDAGPWGYAPVFLSAVHQYAQGLEGKGCTLT</sequence>
<dbReference type="Pfam" id="PF04082">
    <property type="entry name" value="Fungal_trans"/>
    <property type="match status" value="1"/>
</dbReference>
<evidence type="ECO:0000259" key="8">
    <source>
        <dbReference type="PROSITE" id="PS50157"/>
    </source>
</evidence>
<evidence type="ECO:0000256" key="3">
    <source>
        <dbReference type="ARBA" id="ARBA00022737"/>
    </source>
</evidence>
<evidence type="ECO:0000256" key="2">
    <source>
        <dbReference type="ARBA" id="ARBA00022723"/>
    </source>
</evidence>
<evidence type="ECO:0000256" key="5">
    <source>
        <dbReference type="ARBA" id="ARBA00022833"/>
    </source>
</evidence>
<keyword evidence="3" id="KW-0677">Repeat</keyword>
<dbReference type="Proteomes" id="UP001408356">
    <property type="component" value="Unassembled WGS sequence"/>
</dbReference>
<dbReference type="PANTHER" id="PTHR40626:SF10">
    <property type="entry name" value="C2H2-TYPE DOMAIN-CONTAINING PROTEIN"/>
    <property type="match status" value="1"/>
</dbReference>
<dbReference type="InterPro" id="IPR036236">
    <property type="entry name" value="Znf_C2H2_sf"/>
</dbReference>
<accession>A0ABR2VEI9</accession>
<comment type="subcellular location">
    <subcellularLocation>
        <location evidence="1">Nucleus</location>
    </subcellularLocation>
</comment>
<comment type="caution">
    <text evidence="9">The sequence shown here is derived from an EMBL/GenBank/DDBJ whole genome shotgun (WGS) entry which is preliminary data.</text>
</comment>
<protein>
    <submittedName>
        <fullName evidence="9">C2H2-type domain-containing protein</fullName>
    </submittedName>
</protein>
<keyword evidence="4 7" id="KW-0863">Zinc-finger</keyword>